<sequence>MPRRFVPRPGRIASTRASRDQGPRRTARRAYGFALLVCALLGLSVFWLEWRLAPMVRTASASLASRVATEALNEAMGEVLASYPDAKTLVQIRVERVPSGQPLSIVTLDMAKLAKLQNEAIHASETRLQTLRKQSLALPVLQALSGSILAGYTVTVPVSFSLVGAVHARLDADVSSKGVNQVVHIVYLELTADVMTMTPLVRAPVHVTTRSPVVYIIMSGPVPNVVFPGGIGATS</sequence>
<feature type="region of interest" description="Disordered" evidence="1">
    <location>
        <begin position="1"/>
        <end position="23"/>
    </location>
</feature>
<reference evidence="4" key="1">
    <citation type="submission" date="2017-01" db="EMBL/GenBank/DDBJ databases">
        <authorList>
            <person name="Varghese N."/>
            <person name="Submissions S."/>
        </authorList>
    </citation>
    <scope>NUCLEOTIDE SEQUENCE [LARGE SCALE GENOMIC DNA]</scope>
    <source>
        <strain evidence="4">DSM 16176</strain>
    </source>
</reference>
<keyword evidence="4" id="KW-1185">Reference proteome</keyword>
<dbReference type="Pfam" id="PF09560">
    <property type="entry name" value="Spore_YunB"/>
    <property type="match status" value="1"/>
</dbReference>
<dbReference type="InterPro" id="IPR014197">
    <property type="entry name" value="Sporulation_prot_YunB"/>
</dbReference>
<evidence type="ECO:0000256" key="1">
    <source>
        <dbReference type="SAM" id="MobiDB-lite"/>
    </source>
</evidence>
<dbReference type="RefSeq" id="WP_234969792.1">
    <property type="nucleotide sequence ID" value="NZ_FTOO01000012.1"/>
</dbReference>
<keyword evidence="2" id="KW-0812">Transmembrane</keyword>
<accession>A0A1N7P9W0</accession>
<proteinExistence type="predicted"/>
<keyword evidence="2" id="KW-1133">Transmembrane helix</keyword>
<dbReference type="Proteomes" id="UP000186156">
    <property type="component" value="Unassembled WGS sequence"/>
</dbReference>
<dbReference type="AlphaFoldDB" id="A0A1N7P9W0"/>
<protein>
    <submittedName>
        <fullName evidence="3">Sporulation protein YunB</fullName>
    </submittedName>
</protein>
<name>A0A1N7P9W0_9BACL</name>
<evidence type="ECO:0000256" key="2">
    <source>
        <dbReference type="SAM" id="Phobius"/>
    </source>
</evidence>
<keyword evidence="2" id="KW-0472">Membrane</keyword>
<dbReference type="EMBL" id="FTOO01000012">
    <property type="protein sequence ID" value="SIT07306.1"/>
    <property type="molecule type" value="Genomic_DNA"/>
</dbReference>
<dbReference type="STRING" id="252246.SAMN05421799_11239"/>
<organism evidence="3 4">
    <name type="scientific">Alicyclobacillus vulcanalis</name>
    <dbReference type="NCBI Taxonomy" id="252246"/>
    <lineage>
        <taxon>Bacteria</taxon>
        <taxon>Bacillati</taxon>
        <taxon>Bacillota</taxon>
        <taxon>Bacilli</taxon>
        <taxon>Bacillales</taxon>
        <taxon>Alicyclobacillaceae</taxon>
        <taxon>Alicyclobacillus</taxon>
    </lineage>
</organism>
<gene>
    <name evidence="3" type="ORF">SAMN05421799_11239</name>
</gene>
<evidence type="ECO:0000313" key="3">
    <source>
        <dbReference type="EMBL" id="SIT07306.1"/>
    </source>
</evidence>
<evidence type="ECO:0000313" key="4">
    <source>
        <dbReference type="Proteomes" id="UP000186156"/>
    </source>
</evidence>
<feature type="transmembrane region" description="Helical" evidence="2">
    <location>
        <begin position="30"/>
        <end position="50"/>
    </location>
</feature>